<accession>A0ABR8C411</accession>
<keyword evidence="1" id="KW-1133">Transmembrane helix</keyword>
<protein>
    <submittedName>
        <fullName evidence="2">Uncharacterized protein</fullName>
    </submittedName>
</protein>
<feature type="transmembrane region" description="Helical" evidence="1">
    <location>
        <begin position="12"/>
        <end position="29"/>
    </location>
</feature>
<gene>
    <name evidence="2" type="ORF">H6G05_01040</name>
</gene>
<dbReference type="RefSeq" id="WP_190575503.1">
    <property type="nucleotide sequence ID" value="NZ_CAWPQU010000001.1"/>
</dbReference>
<proteinExistence type="predicted"/>
<dbReference type="Proteomes" id="UP000618445">
    <property type="component" value="Unassembled WGS sequence"/>
</dbReference>
<evidence type="ECO:0000256" key="1">
    <source>
        <dbReference type="SAM" id="Phobius"/>
    </source>
</evidence>
<keyword evidence="3" id="KW-1185">Reference proteome</keyword>
<name>A0ABR8C411_9CYAN</name>
<keyword evidence="1" id="KW-0812">Transmembrane</keyword>
<dbReference type="EMBL" id="JACJQY010000001">
    <property type="protein sequence ID" value="MBD2315432.1"/>
    <property type="molecule type" value="Genomic_DNA"/>
</dbReference>
<sequence>MLKETNTYTKFLIYGSALIAFLTIHVLDVDARVRVRFRGLGLRNNIQNSGSVLSREQLRSCVGQQNRLNSDSIRLEQMKSRLKQKLSELERFEQTISQREPFVDRYSQESVDSFNALITNQRKLVASYNEYLPTYNAQVDKYKILQQSFNTTCAGQSYYEDDMQAVISDK</sequence>
<evidence type="ECO:0000313" key="3">
    <source>
        <dbReference type="Proteomes" id="UP000618445"/>
    </source>
</evidence>
<keyword evidence="1" id="KW-0472">Membrane</keyword>
<organism evidence="2 3">
    <name type="scientific">Phormidium tenue FACHB-1050</name>
    <dbReference type="NCBI Taxonomy" id="2692857"/>
    <lineage>
        <taxon>Bacteria</taxon>
        <taxon>Bacillati</taxon>
        <taxon>Cyanobacteriota</taxon>
        <taxon>Cyanophyceae</taxon>
        <taxon>Oscillatoriophycideae</taxon>
        <taxon>Oscillatoriales</taxon>
        <taxon>Oscillatoriaceae</taxon>
        <taxon>Phormidium</taxon>
    </lineage>
</organism>
<reference evidence="2 3" key="1">
    <citation type="journal article" date="2020" name="ISME J.">
        <title>Comparative genomics reveals insights into cyanobacterial evolution and habitat adaptation.</title>
        <authorList>
            <person name="Chen M.Y."/>
            <person name="Teng W.K."/>
            <person name="Zhao L."/>
            <person name="Hu C.X."/>
            <person name="Zhou Y.K."/>
            <person name="Han B.P."/>
            <person name="Song L.R."/>
            <person name="Shu W.S."/>
        </authorList>
    </citation>
    <scope>NUCLEOTIDE SEQUENCE [LARGE SCALE GENOMIC DNA]</scope>
    <source>
        <strain evidence="2 3">FACHB-1050</strain>
    </source>
</reference>
<comment type="caution">
    <text evidence="2">The sequence shown here is derived from an EMBL/GenBank/DDBJ whole genome shotgun (WGS) entry which is preliminary data.</text>
</comment>
<evidence type="ECO:0000313" key="2">
    <source>
        <dbReference type="EMBL" id="MBD2315432.1"/>
    </source>
</evidence>